<dbReference type="CDD" id="cd10941">
    <property type="entry name" value="CE4_PuuE_HpPgdA_like_2"/>
    <property type="match status" value="1"/>
</dbReference>
<keyword evidence="3" id="KW-1185">Reference proteome</keyword>
<dbReference type="STRING" id="1844972.A7K91_07635"/>
<dbReference type="GO" id="GO:0005975">
    <property type="term" value="P:carbohydrate metabolic process"/>
    <property type="evidence" value="ECO:0007669"/>
    <property type="project" value="InterPro"/>
</dbReference>
<evidence type="ECO:0000259" key="1">
    <source>
        <dbReference type="PROSITE" id="PS51677"/>
    </source>
</evidence>
<dbReference type="InterPro" id="IPR022560">
    <property type="entry name" value="DUF3473"/>
</dbReference>
<comment type="caution">
    <text evidence="2">The sequence shown here is derived from an EMBL/GenBank/DDBJ whole genome shotgun (WGS) entry which is preliminary data.</text>
</comment>
<sequence>MLKPEIIFTVDLEDWFTDGRHITMNSWNDYELRLESIVHRLLELLALYRCTGTFFTLGWIARKRPRLIRLIYEMGHEIASHGYAHELVYMLSPSQFRQDIKTSKEVLEDIIGARIRGYRAPCFSITDWGLQILEEEGFYYDSSIVPSTYHDMYSRLYTSVEHPLFPISMQLWELSMPALGIGRAKLPWGGGGFFRLYPYSIYQYGIQAWLSSGKPFVFYIHPYDLDPGQPRQAHLSGYHYTRRYYGLQRAEHKLAKLLKQFKGRSIVECYPFLQHREQPKRVTL</sequence>
<reference evidence="2 3" key="1">
    <citation type="submission" date="2016-05" db="EMBL/GenBank/DDBJ databases">
        <title>Paenibacillus oryzae. sp. nov., isolated from the rice root.</title>
        <authorList>
            <person name="Zhang J."/>
            <person name="Zhang X."/>
        </authorList>
    </citation>
    <scope>NUCLEOTIDE SEQUENCE [LARGE SCALE GENOMIC DNA]</scope>
    <source>
        <strain evidence="2 3">1DrF-4</strain>
    </source>
</reference>
<dbReference type="PANTHER" id="PTHR47561:SF1">
    <property type="entry name" value="POLYSACCHARIDE DEACETYLASE FAMILY PROTEIN (AFU_ORTHOLOGUE AFUA_6G05030)"/>
    <property type="match status" value="1"/>
</dbReference>
<dbReference type="InterPro" id="IPR011330">
    <property type="entry name" value="Glyco_hydro/deAcase_b/a-brl"/>
</dbReference>
<dbReference type="PROSITE" id="PS51677">
    <property type="entry name" value="NODB"/>
    <property type="match status" value="1"/>
</dbReference>
<dbReference type="EMBL" id="LYPA01000029">
    <property type="protein sequence ID" value="OBR68079.1"/>
    <property type="molecule type" value="Genomic_DNA"/>
</dbReference>
<dbReference type="AlphaFoldDB" id="A0A1A5YR87"/>
<protein>
    <recommendedName>
        <fullName evidence="1">NodB homology domain-containing protein</fullName>
    </recommendedName>
</protein>
<dbReference type="SUPFAM" id="SSF88713">
    <property type="entry name" value="Glycoside hydrolase/deacetylase"/>
    <property type="match status" value="1"/>
</dbReference>
<name>A0A1A5YR87_9BACL</name>
<dbReference type="GO" id="GO:0016810">
    <property type="term" value="F:hydrolase activity, acting on carbon-nitrogen (but not peptide) bonds"/>
    <property type="evidence" value="ECO:0007669"/>
    <property type="project" value="InterPro"/>
</dbReference>
<proteinExistence type="predicted"/>
<dbReference type="InterPro" id="IPR045235">
    <property type="entry name" value="PuuE_HpPgdA-like"/>
</dbReference>
<evidence type="ECO:0000313" key="3">
    <source>
        <dbReference type="Proteomes" id="UP000092024"/>
    </source>
</evidence>
<dbReference type="Gene3D" id="3.20.20.370">
    <property type="entry name" value="Glycoside hydrolase/deacetylase"/>
    <property type="match status" value="1"/>
</dbReference>
<accession>A0A1A5YR87</accession>
<gene>
    <name evidence="2" type="ORF">A7K91_07635</name>
</gene>
<feature type="domain" description="NodB homology" evidence="1">
    <location>
        <begin position="20"/>
        <end position="284"/>
    </location>
</feature>
<dbReference type="InterPro" id="IPR002509">
    <property type="entry name" value="NODB_dom"/>
</dbReference>
<dbReference type="Pfam" id="PF11959">
    <property type="entry name" value="DUF3473"/>
    <property type="match status" value="1"/>
</dbReference>
<dbReference type="Pfam" id="PF01522">
    <property type="entry name" value="Polysacc_deac_1"/>
    <property type="match status" value="1"/>
</dbReference>
<dbReference type="Proteomes" id="UP000092024">
    <property type="component" value="Unassembled WGS sequence"/>
</dbReference>
<evidence type="ECO:0000313" key="2">
    <source>
        <dbReference type="EMBL" id="OBR68079.1"/>
    </source>
</evidence>
<organism evidence="2 3">
    <name type="scientific">Paenibacillus oryzae</name>
    <dbReference type="NCBI Taxonomy" id="1844972"/>
    <lineage>
        <taxon>Bacteria</taxon>
        <taxon>Bacillati</taxon>
        <taxon>Bacillota</taxon>
        <taxon>Bacilli</taxon>
        <taxon>Bacillales</taxon>
        <taxon>Paenibacillaceae</taxon>
        <taxon>Paenibacillus</taxon>
    </lineage>
</organism>
<dbReference type="PANTHER" id="PTHR47561">
    <property type="entry name" value="POLYSACCHARIDE DEACETYLASE FAMILY PROTEIN (AFU_ORTHOLOGUE AFUA_6G05030)"/>
    <property type="match status" value="1"/>
</dbReference>